<dbReference type="InterPro" id="IPR027417">
    <property type="entry name" value="P-loop_NTPase"/>
</dbReference>
<evidence type="ECO:0000256" key="1">
    <source>
        <dbReference type="ARBA" id="ARBA00022741"/>
    </source>
</evidence>
<dbReference type="SUPFAM" id="SSF52540">
    <property type="entry name" value="P-loop containing nucleoside triphosphate hydrolases"/>
    <property type="match status" value="1"/>
</dbReference>
<evidence type="ECO:0000259" key="2">
    <source>
        <dbReference type="Pfam" id="PF01966"/>
    </source>
</evidence>
<organism evidence="3 4">
    <name type="scientific">Vibrio coralliilyticus</name>
    <dbReference type="NCBI Taxonomy" id="190893"/>
    <lineage>
        <taxon>Bacteria</taxon>
        <taxon>Pseudomonadati</taxon>
        <taxon>Pseudomonadota</taxon>
        <taxon>Gammaproteobacteria</taxon>
        <taxon>Vibrionales</taxon>
        <taxon>Vibrionaceae</taxon>
        <taxon>Vibrio</taxon>
    </lineage>
</organism>
<dbReference type="EMBL" id="CP009618">
    <property type="protein sequence ID" value="AIW20922.1"/>
    <property type="molecule type" value="Genomic_DNA"/>
</dbReference>
<dbReference type="KEGG" id="vcy:IX92_17930"/>
<feature type="domain" description="HD" evidence="2">
    <location>
        <begin position="53"/>
        <end position="126"/>
    </location>
</feature>
<dbReference type="Pfam" id="PF13671">
    <property type="entry name" value="AAA_33"/>
    <property type="match status" value="1"/>
</dbReference>
<gene>
    <name evidence="3" type="ORF">IX92_17930</name>
</gene>
<dbReference type="Pfam" id="PF01966">
    <property type="entry name" value="HD"/>
    <property type="match status" value="1"/>
</dbReference>
<dbReference type="InterPro" id="IPR003607">
    <property type="entry name" value="HD/PDEase_dom"/>
</dbReference>
<evidence type="ECO:0000313" key="4">
    <source>
        <dbReference type="Proteomes" id="UP000030081"/>
    </source>
</evidence>
<dbReference type="GO" id="GO:0000166">
    <property type="term" value="F:nucleotide binding"/>
    <property type="evidence" value="ECO:0007669"/>
    <property type="project" value="UniProtKB-KW"/>
</dbReference>
<dbReference type="Gene3D" id="1.10.3210.10">
    <property type="entry name" value="Hypothetical protein af1432"/>
    <property type="match status" value="1"/>
</dbReference>
<dbReference type="PANTHER" id="PTHR47545">
    <property type="entry name" value="MULTIFUNCTIONAL CCA PROTEIN"/>
    <property type="match status" value="1"/>
</dbReference>
<name>A0AAN0SEF1_9VIBR</name>
<protein>
    <recommendedName>
        <fullName evidence="2">HD domain-containing protein</fullName>
    </recommendedName>
</protein>
<evidence type="ECO:0000313" key="3">
    <source>
        <dbReference type="EMBL" id="AIW20922.1"/>
    </source>
</evidence>
<sequence>MKRLNRWLESLALDHSPDFAECRSFLASHFPLLNEFENTEQDKEWHAEGNVAIHTDMVLQALYALLSSRATHIQGAERQVLILSALLHDIAKPLTTRRRDIAGVERVIASRHEEIGASYLATRLMELPLAYKSVMQIMGLVGFHQVPKLLVVKNQGYSDYFRLSLNANLELLYWLEQADMKGRTCSDLDKQIDLLEQFRLFAEDYQLWGIEDPIEFHLRKIQLKSCQSEQAFLDGYAIQQLSHGDISTVEQAIAKNYEPCQHYSHLYLMCGMSGSGKSTWIEKNLEGYDVISLDEIRKELNGKRDCQKNRGQVLQLAKTRLKKALANKRNVVWDATNIRKDFRNTICELGENYGALITMVVFQLNESSLRVNNRNRQYAVGDEVISSQLTKLEWPWPTESHRFLVIWENGSELYRKGTFS</sequence>
<dbReference type="CDD" id="cd00077">
    <property type="entry name" value="HDc"/>
    <property type="match status" value="1"/>
</dbReference>
<dbReference type="RefSeq" id="WP_043009961.1">
    <property type="nucleotide sequence ID" value="NZ_CP009618.1"/>
</dbReference>
<dbReference type="InterPro" id="IPR006674">
    <property type="entry name" value="HD_domain"/>
</dbReference>
<keyword evidence="1" id="KW-0547">Nucleotide-binding</keyword>
<reference evidence="3 4" key="1">
    <citation type="submission" date="2014-10" db="EMBL/GenBank/DDBJ databases">
        <title>The Complete Genome Sequence for the Shellfish Pathogen Vibrio coralliilyticus RE98 Isolated from a Shellfish Hatchery.</title>
        <authorList>
            <person name="Richards G.P."/>
            <person name="Bono J.L."/>
            <person name="Watson M.A."/>
            <person name="Needleman D.S."/>
        </authorList>
    </citation>
    <scope>NUCLEOTIDE SEQUENCE [LARGE SCALE GENOMIC DNA]</scope>
    <source>
        <strain evidence="3 4">RE98</strain>
    </source>
</reference>
<dbReference type="InterPro" id="IPR050124">
    <property type="entry name" value="tRNA_CCA-adding_enzyme"/>
</dbReference>
<dbReference type="Gene3D" id="3.40.50.300">
    <property type="entry name" value="P-loop containing nucleotide triphosphate hydrolases"/>
    <property type="match status" value="1"/>
</dbReference>
<proteinExistence type="predicted"/>
<keyword evidence="4" id="KW-1185">Reference proteome</keyword>
<dbReference type="SUPFAM" id="SSF109604">
    <property type="entry name" value="HD-domain/PDEase-like"/>
    <property type="match status" value="1"/>
</dbReference>
<dbReference type="PANTHER" id="PTHR47545:SF1">
    <property type="entry name" value="MULTIFUNCTIONAL CCA PROTEIN"/>
    <property type="match status" value="1"/>
</dbReference>
<dbReference type="AlphaFoldDB" id="A0AAN0SEF1"/>
<accession>A0AAN0SEF1</accession>
<dbReference type="Proteomes" id="UP000030081">
    <property type="component" value="Chromosome 2"/>
</dbReference>